<organism evidence="2 3">
    <name type="scientific">Pelobates cultripes</name>
    <name type="common">Western spadefoot toad</name>
    <dbReference type="NCBI Taxonomy" id="61616"/>
    <lineage>
        <taxon>Eukaryota</taxon>
        <taxon>Metazoa</taxon>
        <taxon>Chordata</taxon>
        <taxon>Craniata</taxon>
        <taxon>Vertebrata</taxon>
        <taxon>Euteleostomi</taxon>
        <taxon>Amphibia</taxon>
        <taxon>Batrachia</taxon>
        <taxon>Anura</taxon>
        <taxon>Pelobatoidea</taxon>
        <taxon>Pelobatidae</taxon>
        <taxon>Pelobates</taxon>
    </lineage>
</organism>
<gene>
    <name evidence="2" type="ORF">PECUL_23A012709</name>
</gene>
<protein>
    <recommendedName>
        <fullName evidence="4">Endonuclease/exonuclease/phosphatase domain-containing protein</fullName>
    </recommendedName>
</protein>
<dbReference type="Proteomes" id="UP001295444">
    <property type="component" value="Chromosome 13"/>
</dbReference>
<feature type="region of interest" description="Disordered" evidence="1">
    <location>
        <begin position="1"/>
        <end position="25"/>
    </location>
</feature>
<dbReference type="SUPFAM" id="SSF56219">
    <property type="entry name" value="DNase I-like"/>
    <property type="match status" value="1"/>
</dbReference>
<accession>A0AAD1TJV1</accession>
<dbReference type="Gene3D" id="3.60.10.10">
    <property type="entry name" value="Endonuclease/exonuclease/phosphatase"/>
    <property type="match status" value="1"/>
</dbReference>
<evidence type="ECO:0008006" key="4">
    <source>
        <dbReference type="Google" id="ProtNLM"/>
    </source>
</evidence>
<dbReference type="EMBL" id="OW240924">
    <property type="protein sequence ID" value="CAH2327862.1"/>
    <property type="molecule type" value="Genomic_DNA"/>
</dbReference>
<name>A0AAD1TJV1_PELCU</name>
<dbReference type="AlphaFoldDB" id="A0AAD1TJV1"/>
<dbReference type="InterPro" id="IPR036691">
    <property type="entry name" value="Endo/exonu/phosph_ase_sf"/>
</dbReference>
<keyword evidence="3" id="KW-1185">Reference proteome</keyword>
<evidence type="ECO:0000313" key="3">
    <source>
        <dbReference type="Proteomes" id="UP001295444"/>
    </source>
</evidence>
<proteinExistence type="predicted"/>
<evidence type="ECO:0000256" key="1">
    <source>
        <dbReference type="SAM" id="MobiDB-lite"/>
    </source>
</evidence>
<reference evidence="2" key="1">
    <citation type="submission" date="2022-03" db="EMBL/GenBank/DDBJ databases">
        <authorList>
            <person name="Alioto T."/>
            <person name="Alioto T."/>
            <person name="Gomez Garrido J."/>
        </authorList>
    </citation>
    <scope>NUCLEOTIDE SEQUENCE</scope>
</reference>
<feature type="non-terminal residue" evidence="2">
    <location>
        <position position="183"/>
    </location>
</feature>
<sequence length="183" mass="21321">MSGDINHLLDPILDSTRPPTSPHYKTLKKQSRSLRNLLATYGLRDVWRALHPAERAYTHHSKVHNKYSRIDGCFMHESTMSNIMECDILNVDWSDHAPTTLTLASSYEYKHRNPWRLNDYLLKDTQYCKTLENELHNYFTTNASNDLNSHTIWLAHKAVLRGTLISRSKKTIRKRNNTIQATT</sequence>
<evidence type="ECO:0000313" key="2">
    <source>
        <dbReference type="EMBL" id="CAH2327862.1"/>
    </source>
</evidence>